<dbReference type="GO" id="GO:0005886">
    <property type="term" value="C:plasma membrane"/>
    <property type="evidence" value="ECO:0007669"/>
    <property type="project" value="UniProtKB-SubCell"/>
</dbReference>
<keyword evidence="4 7" id="KW-0812">Transmembrane</keyword>
<dbReference type="EMBL" id="FNQY01000004">
    <property type="protein sequence ID" value="SDZ91489.1"/>
    <property type="molecule type" value="Genomic_DNA"/>
</dbReference>
<name>A0A1H3WWH5_9BACT</name>
<proteinExistence type="inferred from homology"/>
<evidence type="ECO:0000256" key="4">
    <source>
        <dbReference type="ARBA" id="ARBA00022692"/>
    </source>
</evidence>
<feature type="transmembrane region" description="Helical" evidence="7">
    <location>
        <begin position="72"/>
        <end position="96"/>
    </location>
</feature>
<evidence type="ECO:0000256" key="3">
    <source>
        <dbReference type="ARBA" id="ARBA00022475"/>
    </source>
</evidence>
<evidence type="ECO:0000256" key="1">
    <source>
        <dbReference type="ARBA" id="ARBA00004651"/>
    </source>
</evidence>
<comment type="subcellular location">
    <subcellularLocation>
        <location evidence="1 7">Cell membrane</location>
        <topology evidence="1 7">Multi-pass membrane protein</topology>
    </subcellularLocation>
</comment>
<keyword evidence="3 7" id="KW-1003">Cell membrane</keyword>
<evidence type="ECO:0000259" key="8">
    <source>
        <dbReference type="Pfam" id="PF09335"/>
    </source>
</evidence>
<keyword evidence="6 7" id="KW-0472">Membrane</keyword>
<evidence type="ECO:0000256" key="6">
    <source>
        <dbReference type="ARBA" id="ARBA00023136"/>
    </source>
</evidence>
<evidence type="ECO:0000313" key="9">
    <source>
        <dbReference type="EMBL" id="SDZ91489.1"/>
    </source>
</evidence>
<reference evidence="9 10" key="1">
    <citation type="submission" date="2016-10" db="EMBL/GenBank/DDBJ databases">
        <authorList>
            <person name="de Groot N.N."/>
        </authorList>
    </citation>
    <scope>NUCLEOTIDE SEQUENCE [LARGE SCALE GENOMIC DNA]</scope>
    <source>
        <strain evidence="9 10">Vu-144</strain>
    </source>
</reference>
<dbReference type="RefSeq" id="WP_091394436.1">
    <property type="nucleotide sequence ID" value="NZ_FNQY01000004.1"/>
</dbReference>
<feature type="domain" description="VTT" evidence="8">
    <location>
        <begin position="72"/>
        <end position="179"/>
    </location>
</feature>
<dbReference type="PANTHER" id="PTHR30353:SF0">
    <property type="entry name" value="TRANSMEMBRANE PROTEIN"/>
    <property type="match status" value="1"/>
</dbReference>
<keyword evidence="10" id="KW-1185">Reference proteome</keyword>
<gene>
    <name evidence="9" type="ORF">SAMN05192529_10449</name>
</gene>
<feature type="transmembrane region" description="Helical" evidence="7">
    <location>
        <begin position="198"/>
        <end position="215"/>
    </location>
</feature>
<evidence type="ECO:0000256" key="5">
    <source>
        <dbReference type="ARBA" id="ARBA00022989"/>
    </source>
</evidence>
<accession>A0A1H3WWH5</accession>
<dbReference type="STRING" id="551991.SAMN05192529_10449"/>
<feature type="transmembrane region" description="Helical" evidence="7">
    <location>
        <begin position="160"/>
        <end position="183"/>
    </location>
</feature>
<evidence type="ECO:0000256" key="7">
    <source>
        <dbReference type="RuleBase" id="RU367016"/>
    </source>
</evidence>
<dbReference type="AlphaFoldDB" id="A0A1H3WWH5"/>
<sequence length="235" mass="26513">MLDAILLSFDWKQLLSPEFYIQAGGLWLILFIIFAETGLFVGFFLPGDSLLFIAGIYSDDLAKSFFDTGSPFLNLLEIILLVFLAGVLGNIFGFWFGSKSGPLLFKKKDTWYFKKKHLQQAHDFFEEKGGGALILARFLPIIRTFAPIVAGIVKMEKKKFMLFNMIGSFSWAALMLAGGHYLYKVVLKTYNVDLTHHLEYIIIILVVITTAPVIIKMIRGDKGKKTGQKITEDPL</sequence>
<dbReference type="Pfam" id="PF09335">
    <property type="entry name" value="VTT_dom"/>
    <property type="match status" value="1"/>
</dbReference>
<organism evidence="9 10">
    <name type="scientific">Arachidicoccus rhizosphaerae</name>
    <dbReference type="NCBI Taxonomy" id="551991"/>
    <lineage>
        <taxon>Bacteria</taxon>
        <taxon>Pseudomonadati</taxon>
        <taxon>Bacteroidota</taxon>
        <taxon>Chitinophagia</taxon>
        <taxon>Chitinophagales</taxon>
        <taxon>Chitinophagaceae</taxon>
        <taxon>Arachidicoccus</taxon>
    </lineage>
</organism>
<feature type="transmembrane region" description="Helical" evidence="7">
    <location>
        <begin position="134"/>
        <end position="153"/>
    </location>
</feature>
<protein>
    <submittedName>
        <fullName evidence="9">Membrane-associated protein</fullName>
    </submittedName>
</protein>
<dbReference type="OrthoDB" id="9813426at2"/>
<evidence type="ECO:0000313" key="10">
    <source>
        <dbReference type="Proteomes" id="UP000199041"/>
    </source>
</evidence>
<evidence type="ECO:0000256" key="2">
    <source>
        <dbReference type="ARBA" id="ARBA00010792"/>
    </source>
</evidence>
<keyword evidence="5 7" id="KW-1133">Transmembrane helix</keyword>
<dbReference type="InterPro" id="IPR032816">
    <property type="entry name" value="VTT_dom"/>
</dbReference>
<comment type="similarity">
    <text evidence="2 7">Belongs to the DedA family.</text>
</comment>
<dbReference type="PANTHER" id="PTHR30353">
    <property type="entry name" value="INNER MEMBRANE PROTEIN DEDA-RELATED"/>
    <property type="match status" value="1"/>
</dbReference>
<feature type="transmembrane region" description="Helical" evidence="7">
    <location>
        <begin position="20"/>
        <end position="45"/>
    </location>
</feature>
<dbReference type="InterPro" id="IPR032818">
    <property type="entry name" value="DedA-like"/>
</dbReference>
<dbReference type="Proteomes" id="UP000199041">
    <property type="component" value="Unassembled WGS sequence"/>
</dbReference>